<feature type="transmembrane region" description="Helical" evidence="1">
    <location>
        <begin position="51"/>
        <end position="69"/>
    </location>
</feature>
<dbReference type="GO" id="GO:0009389">
    <property type="term" value="F:dimethyl sulfoxide reductase activity"/>
    <property type="evidence" value="ECO:0007669"/>
    <property type="project" value="TreeGrafter"/>
</dbReference>
<keyword evidence="1" id="KW-0812">Transmembrane</keyword>
<dbReference type="GO" id="GO:0019645">
    <property type="term" value="P:anaerobic electron transport chain"/>
    <property type="evidence" value="ECO:0007669"/>
    <property type="project" value="InterPro"/>
</dbReference>
<feature type="transmembrane region" description="Helical" evidence="1">
    <location>
        <begin position="12"/>
        <end position="30"/>
    </location>
</feature>
<name>A0A7C9NMU9_9BACT</name>
<protein>
    <submittedName>
        <fullName evidence="2">DMSO reductase</fullName>
    </submittedName>
</protein>
<dbReference type="InterPro" id="IPR007059">
    <property type="entry name" value="DmsC"/>
</dbReference>
<sequence>MTGFPTAFSEITLVLFTTLAPSGALAYVLANLPIAFGRATDEEREHLDRSSWLLLAVTMVGLVASATHLGNPSNALYVFTAVGKSPLSTEVFCAVVFLALAGVYWLYSFAERPRRRLQRAAVIATNAAALAFVAATAFAYNVGTVPTWSHPLVPISLFANALMGGPVLACLGFAAARFEPGRAPWGGRLLGLSAAALAANLAVYAVMAVQLAPVSNELASVPELVPNYAAFIAAFAVLAAAGLFVGFRGLRARGRSLVVRMACASALVLAGLFVMRFTFYMSHLTIGLGI</sequence>
<comment type="caution">
    <text evidence="2">The sequence shown here is derived from an EMBL/GenBank/DDBJ whole genome shotgun (WGS) entry which is preliminary data.</text>
</comment>
<accession>A0A7C9NMU9</accession>
<feature type="transmembrane region" description="Helical" evidence="1">
    <location>
        <begin position="119"/>
        <end position="140"/>
    </location>
</feature>
<gene>
    <name evidence="2" type="ORF">D1639_09670</name>
</gene>
<dbReference type="EMBL" id="QWKH01000097">
    <property type="protein sequence ID" value="NBI35287.1"/>
    <property type="molecule type" value="Genomic_DNA"/>
</dbReference>
<organism evidence="2">
    <name type="scientific">Muribaculaceae bacterium Z82</name>
    <dbReference type="NCBI Taxonomy" id="2304548"/>
    <lineage>
        <taxon>Bacteria</taxon>
        <taxon>Pseudomonadati</taxon>
        <taxon>Bacteroidota</taxon>
        <taxon>Bacteroidia</taxon>
        <taxon>Bacteroidales</taxon>
        <taxon>Muribaculaceae</taxon>
    </lineage>
</organism>
<dbReference type="GO" id="GO:0005886">
    <property type="term" value="C:plasma membrane"/>
    <property type="evidence" value="ECO:0007669"/>
    <property type="project" value="TreeGrafter"/>
</dbReference>
<feature type="transmembrane region" description="Helical" evidence="1">
    <location>
        <begin position="188"/>
        <end position="208"/>
    </location>
</feature>
<keyword evidence="1" id="KW-1133">Transmembrane helix</keyword>
<dbReference type="Pfam" id="PF04976">
    <property type="entry name" value="DmsC"/>
    <property type="match status" value="1"/>
</dbReference>
<dbReference type="PANTHER" id="PTHR38095">
    <property type="entry name" value="ANAEROBIC DIMETHYL SULFOXIDE REDUCTASE CHAIN YNFH"/>
    <property type="match status" value="1"/>
</dbReference>
<feature type="transmembrane region" description="Helical" evidence="1">
    <location>
        <begin position="89"/>
        <end position="107"/>
    </location>
</feature>
<feature type="transmembrane region" description="Helical" evidence="1">
    <location>
        <begin position="228"/>
        <end position="250"/>
    </location>
</feature>
<evidence type="ECO:0000256" key="1">
    <source>
        <dbReference type="SAM" id="Phobius"/>
    </source>
</evidence>
<dbReference type="AlphaFoldDB" id="A0A7C9NMU9"/>
<evidence type="ECO:0000313" key="2">
    <source>
        <dbReference type="EMBL" id="NBI35287.1"/>
    </source>
</evidence>
<keyword evidence="1" id="KW-0472">Membrane</keyword>
<reference evidence="2" key="1">
    <citation type="submission" date="2018-08" db="EMBL/GenBank/DDBJ databases">
        <title>Murine metabolic-syndrome-specific gut microbial biobank.</title>
        <authorList>
            <person name="Liu C."/>
        </authorList>
    </citation>
    <scope>NUCLEOTIDE SEQUENCE [LARGE SCALE GENOMIC DNA]</scope>
    <source>
        <strain evidence="2">Z82</strain>
    </source>
</reference>
<feature type="transmembrane region" description="Helical" evidence="1">
    <location>
        <begin position="152"/>
        <end position="176"/>
    </location>
</feature>
<feature type="transmembrane region" description="Helical" evidence="1">
    <location>
        <begin position="257"/>
        <end position="279"/>
    </location>
</feature>
<dbReference type="PANTHER" id="PTHR38095:SF2">
    <property type="entry name" value="ANAEROBIC DIMETHYL SULFOXIDE REDUCTASE CHAIN C"/>
    <property type="match status" value="1"/>
</dbReference>
<proteinExistence type="predicted"/>
<dbReference type="GO" id="GO:0009390">
    <property type="term" value="C:dimethyl sulfoxide reductase complex"/>
    <property type="evidence" value="ECO:0007669"/>
    <property type="project" value="TreeGrafter"/>
</dbReference>